<keyword evidence="4" id="KW-0560">Oxidoreductase</keyword>
<protein>
    <submittedName>
        <fullName evidence="4">Phytanoyl-CoA dioxygenase family protein</fullName>
    </submittedName>
</protein>
<dbReference type="SUPFAM" id="SSF51197">
    <property type="entry name" value="Clavaminate synthase-like"/>
    <property type="match status" value="1"/>
</dbReference>
<organism evidence="4 5">
    <name type="scientific">Devosia oryzisoli</name>
    <dbReference type="NCBI Taxonomy" id="2774138"/>
    <lineage>
        <taxon>Bacteria</taxon>
        <taxon>Pseudomonadati</taxon>
        <taxon>Pseudomonadota</taxon>
        <taxon>Alphaproteobacteria</taxon>
        <taxon>Hyphomicrobiales</taxon>
        <taxon>Devosiaceae</taxon>
        <taxon>Devosia</taxon>
    </lineage>
</organism>
<dbReference type="GO" id="GO:0016706">
    <property type="term" value="F:2-oxoglutarate-dependent dioxygenase activity"/>
    <property type="evidence" value="ECO:0007669"/>
    <property type="project" value="UniProtKB-ARBA"/>
</dbReference>
<dbReference type="Proteomes" id="UP000654108">
    <property type="component" value="Unassembled WGS sequence"/>
</dbReference>
<dbReference type="GO" id="GO:0005506">
    <property type="term" value="F:iron ion binding"/>
    <property type="evidence" value="ECO:0007669"/>
    <property type="project" value="UniProtKB-ARBA"/>
</dbReference>
<keyword evidence="4" id="KW-0223">Dioxygenase</keyword>
<dbReference type="RefSeq" id="WP_191772071.1">
    <property type="nucleotide sequence ID" value="NZ_JACYFU010000001.1"/>
</dbReference>
<gene>
    <name evidence="4" type="ORF">IC608_00450</name>
</gene>
<dbReference type="Pfam" id="PF05721">
    <property type="entry name" value="PhyH"/>
    <property type="match status" value="1"/>
</dbReference>
<comment type="caution">
    <text evidence="4">The sequence shown here is derived from an EMBL/GenBank/DDBJ whole genome shotgun (WGS) entry which is preliminary data.</text>
</comment>
<keyword evidence="1" id="KW-0479">Metal-binding</keyword>
<evidence type="ECO:0000313" key="4">
    <source>
        <dbReference type="EMBL" id="MBD8063943.1"/>
    </source>
</evidence>
<accession>A0A927FS43</accession>
<keyword evidence="5" id="KW-1185">Reference proteome</keyword>
<dbReference type="PANTHER" id="PTHR20883:SF15">
    <property type="entry name" value="PHYTANOYL-COA DIOXYGENASE DOMAIN-CONTAINING PROTEIN 1"/>
    <property type="match status" value="1"/>
</dbReference>
<name>A0A927FS43_9HYPH</name>
<feature type="region of interest" description="Disordered" evidence="3">
    <location>
        <begin position="40"/>
        <end position="63"/>
    </location>
</feature>
<dbReference type="Gene3D" id="2.60.120.620">
    <property type="entry name" value="q2cbj1_9rhob like domain"/>
    <property type="match status" value="1"/>
</dbReference>
<reference evidence="4" key="1">
    <citation type="submission" date="2020-09" db="EMBL/GenBank/DDBJ databases">
        <title>Genome seq and assembly of Devosia sp.</title>
        <authorList>
            <person name="Chhetri G."/>
        </authorList>
    </citation>
    <scope>NUCLEOTIDE SEQUENCE</scope>
    <source>
        <strain evidence="4">PTR5</strain>
    </source>
</reference>
<dbReference type="PANTHER" id="PTHR20883">
    <property type="entry name" value="PHYTANOYL-COA DIOXYGENASE DOMAIN CONTAINING 1"/>
    <property type="match status" value="1"/>
</dbReference>
<evidence type="ECO:0000256" key="3">
    <source>
        <dbReference type="SAM" id="MobiDB-lite"/>
    </source>
</evidence>
<proteinExistence type="predicted"/>
<dbReference type="EMBL" id="JACYFU010000001">
    <property type="protein sequence ID" value="MBD8063943.1"/>
    <property type="molecule type" value="Genomic_DNA"/>
</dbReference>
<dbReference type="InterPro" id="IPR008775">
    <property type="entry name" value="Phytyl_CoA_dOase-like"/>
</dbReference>
<evidence type="ECO:0000256" key="2">
    <source>
        <dbReference type="ARBA" id="ARBA00023004"/>
    </source>
</evidence>
<dbReference type="AlphaFoldDB" id="A0A927FS43"/>
<sequence length="269" mass="29320">MSLTPDQYAAFQRDGFVAARGLFSPAEIAEIRDTFMQQAADGPVPGLSDLPRGNPSPDDPLARYPRMMHPHKHADKAAGQLAMRHMLDPRLEPILAQLFGEQPYACQSMFYFKPPGARGQDLHQDNFYLRVKPGTCMAAWIAVDDADAGNGGMMCVPQTATLDIACPEPSDPAVSFTTEHVEPPDGLEPQMMDLKAGDVLFFNGSVIHGSTPNTSTDRFRRSLIFHYVPASTVEMSHWYEAMSFAGARQEIGVNEDGGPCGTLAEVGPH</sequence>
<keyword evidence="2" id="KW-0408">Iron</keyword>
<evidence type="ECO:0000313" key="5">
    <source>
        <dbReference type="Proteomes" id="UP000654108"/>
    </source>
</evidence>
<evidence type="ECO:0000256" key="1">
    <source>
        <dbReference type="ARBA" id="ARBA00022723"/>
    </source>
</evidence>